<name>A0A0W0G9M0_MONRR</name>
<proteinExistence type="predicted"/>
<dbReference type="PROSITE" id="PS50048">
    <property type="entry name" value="ZN2_CY6_FUNGAL_2"/>
    <property type="match status" value="1"/>
</dbReference>
<protein>
    <recommendedName>
        <fullName evidence="2">Zn(2)-C6 fungal-type domain-containing protein</fullName>
    </recommendedName>
</protein>
<feature type="region of interest" description="Disordered" evidence="1">
    <location>
        <begin position="60"/>
        <end position="127"/>
    </location>
</feature>
<accession>A0A0W0G9M0</accession>
<evidence type="ECO:0000313" key="4">
    <source>
        <dbReference type="Proteomes" id="UP000054988"/>
    </source>
</evidence>
<dbReference type="AlphaFoldDB" id="A0A0W0G9M0"/>
<dbReference type="Gene3D" id="4.10.240.10">
    <property type="entry name" value="Zn(2)-C6 fungal-type DNA-binding domain"/>
    <property type="match status" value="1"/>
</dbReference>
<gene>
    <name evidence="3" type="ORF">WG66_2195</name>
</gene>
<feature type="compositionally biased region" description="Low complexity" evidence="1">
    <location>
        <begin position="100"/>
        <end position="114"/>
    </location>
</feature>
<evidence type="ECO:0000256" key="1">
    <source>
        <dbReference type="SAM" id="MobiDB-lite"/>
    </source>
</evidence>
<dbReference type="GO" id="GO:0000981">
    <property type="term" value="F:DNA-binding transcription factor activity, RNA polymerase II-specific"/>
    <property type="evidence" value="ECO:0007669"/>
    <property type="project" value="InterPro"/>
</dbReference>
<evidence type="ECO:0000313" key="3">
    <source>
        <dbReference type="EMBL" id="KTB45267.1"/>
    </source>
</evidence>
<dbReference type="Proteomes" id="UP000054988">
    <property type="component" value="Unassembled WGS sequence"/>
</dbReference>
<sequence>MTNSERSRSPTTAKKSGHSRNPMACTNCRARKIKCESNRQHPERPCQRCTNRKLHCEYVAISHPPPPPPTEKFHADPSSSIATPDSSRRTHTRVPSGHTPSSGPRYSPVSSSLSRKGSPRTEYEYLSSEDRSYHISAGDYAPNPGSTPRYNSYYPNATYNDSVAYSQGPNSHMPNMGSMYSPYSDPSISMNPGLLQNSGNFGQGPQEYLSWNSPVPNQLYYASSLCRAQCLIVASPMDTQLVGYRYCPLDQLLLLRQPDPNYPFTVPTDDVLTNDMLNKPASLDFEILKYSRQVVDEGG</sequence>
<feature type="domain" description="Zn(2)-C6 fungal-type" evidence="2">
    <location>
        <begin position="24"/>
        <end position="58"/>
    </location>
</feature>
<dbReference type="Pfam" id="PF00172">
    <property type="entry name" value="Zn_clus"/>
    <property type="match status" value="1"/>
</dbReference>
<feature type="region of interest" description="Disordered" evidence="1">
    <location>
        <begin position="1"/>
        <end position="25"/>
    </location>
</feature>
<comment type="caution">
    <text evidence="3">The sequence shown here is derived from an EMBL/GenBank/DDBJ whole genome shotgun (WGS) entry which is preliminary data.</text>
</comment>
<dbReference type="GO" id="GO:0008270">
    <property type="term" value="F:zinc ion binding"/>
    <property type="evidence" value="ECO:0007669"/>
    <property type="project" value="InterPro"/>
</dbReference>
<dbReference type="PROSITE" id="PS00463">
    <property type="entry name" value="ZN2_CY6_FUNGAL_1"/>
    <property type="match status" value="1"/>
</dbReference>
<dbReference type="CDD" id="cd00067">
    <property type="entry name" value="GAL4"/>
    <property type="match status" value="1"/>
</dbReference>
<dbReference type="InterPro" id="IPR036864">
    <property type="entry name" value="Zn2-C6_fun-type_DNA-bd_sf"/>
</dbReference>
<reference evidence="3 4" key="1">
    <citation type="submission" date="2015-12" db="EMBL/GenBank/DDBJ databases">
        <title>Draft genome sequence of Moniliophthora roreri, the causal agent of frosty pod rot of cacao.</title>
        <authorList>
            <person name="Aime M.C."/>
            <person name="Diaz-Valderrama J.R."/>
            <person name="Kijpornyongpan T."/>
            <person name="Phillips-Mora W."/>
        </authorList>
    </citation>
    <scope>NUCLEOTIDE SEQUENCE [LARGE SCALE GENOMIC DNA]</scope>
    <source>
        <strain evidence="3 4">MCA 2952</strain>
    </source>
</reference>
<dbReference type="SUPFAM" id="SSF57701">
    <property type="entry name" value="Zn2/Cys6 DNA-binding domain"/>
    <property type="match status" value="1"/>
</dbReference>
<evidence type="ECO:0000259" key="2">
    <source>
        <dbReference type="PROSITE" id="PS50048"/>
    </source>
</evidence>
<organism evidence="3 4">
    <name type="scientific">Moniliophthora roreri</name>
    <name type="common">Frosty pod rot fungus</name>
    <name type="synonym">Monilia roreri</name>
    <dbReference type="NCBI Taxonomy" id="221103"/>
    <lineage>
        <taxon>Eukaryota</taxon>
        <taxon>Fungi</taxon>
        <taxon>Dikarya</taxon>
        <taxon>Basidiomycota</taxon>
        <taxon>Agaricomycotina</taxon>
        <taxon>Agaricomycetes</taxon>
        <taxon>Agaricomycetidae</taxon>
        <taxon>Agaricales</taxon>
        <taxon>Marasmiineae</taxon>
        <taxon>Marasmiaceae</taxon>
        <taxon>Moniliophthora</taxon>
    </lineage>
</organism>
<dbReference type="EMBL" id="LATX01000739">
    <property type="protein sequence ID" value="KTB45267.1"/>
    <property type="molecule type" value="Genomic_DNA"/>
</dbReference>
<dbReference type="InterPro" id="IPR001138">
    <property type="entry name" value="Zn2Cys6_DnaBD"/>
</dbReference>
<dbReference type="SMART" id="SM00066">
    <property type="entry name" value="GAL4"/>
    <property type="match status" value="1"/>
</dbReference>